<dbReference type="EMBL" id="BART01029812">
    <property type="protein sequence ID" value="GAH11029.1"/>
    <property type="molecule type" value="Genomic_DNA"/>
</dbReference>
<accession>X1E1J2</accession>
<dbReference type="AlphaFoldDB" id="X1E1J2"/>
<name>X1E1J2_9ZZZZ</name>
<reference evidence="1" key="1">
    <citation type="journal article" date="2014" name="Front. Microbiol.">
        <title>High frequency of phylogenetically diverse reductive dehalogenase-homologous genes in deep subseafloor sedimentary metagenomes.</title>
        <authorList>
            <person name="Kawai M."/>
            <person name="Futagami T."/>
            <person name="Toyoda A."/>
            <person name="Takaki Y."/>
            <person name="Nishi S."/>
            <person name="Hori S."/>
            <person name="Arai W."/>
            <person name="Tsubouchi T."/>
            <person name="Morono Y."/>
            <person name="Uchiyama I."/>
            <person name="Ito T."/>
            <person name="Fujiyama A."/>
            <person name="Inagaki F."/>
            <person name="Takami H."/>
        </authorList>
    </citation>
    <scope>NUCLEOTIDE SEQUENCE</scope>
    <source>
        <strain evidence="1">Expedition CK06-06</strain>
    </source>
</reference>
<comment type="caution">
    <text evidence="1">The sequence shown here is derived from an EMBL/GenBank/DDBJ whole genome shotgun (WGS) entry which is preliminary data.</text>
</comment>
<evidence type="ECO:0000313" key="1">
    <source>
        <dbReference type="EMBL" id="GAH11029.1"/>
    </source>
</evidence>
<sequence length="41" mass="4503">PHGLEVCASAFLGYSDMKIDLNVYQHGGHLIKRGSIADYLL</sequence>
<protein>
    <submittedName>
        <fullName evidence="1">Uncharacterized protein</fullName>
    </submittedName>
</protein>
<proteinExistence type="predicted"/>
<gene>
    <name evidence="1" type="ORF">S01H4_52222</name>
</gene>
<feature type="non-terminal residue" evidence="1">
    <location>
        <position position="1"/>
    </location>
</feature>
<organism evidence="1">
    <name type="scientific">marine sediment metagenome</name>
    <dbReference type="NCBI Taxonomy" id="412755"/>
    <lineage>
        <taxon>unclassified sequences</taxon>
        <taxon>metagenomes</taxon>
        <taxon>ecological metagenomes</taxon>
    </lineage>
</organism>